<keyword evidence="8" id="KW-0456">Lyase</keyword>
<dbReference type="OrthoDB" id="5973539at2759"/>
<accession>A0A9P6QFS8</accession>
<keyword evidence="14" id="KW-1185">Reference proteome</keyword>
<dbReference type="Pfam" id="PF02666">
    <property type="entry name" value="PS_Dcarbxylase"/>
    <property type="match status" value="1"/>
</dbReference>
<proteinExistence type="predicted"/>
<evidence type="ECO:0000256" key="6">
    <source>
        <dbReference type="ARBA" id="ARBA00023098"/>
    </source>
</evidence>
<comment type="pathway">
    <text evidence="2">Lipid metabolism.</text>
</comment>
<evidence type="ECO:0000256" key="3">
    <source>
        <dbReference type="ARBA" id="ARBA00012243"/>
    </source>
</evidence>
<protein>
    <recommendedName>
        <fullName evidence="3">phosphatidylserine decarboxylase</fullName>
        <ecNumber evidence="3">4.1.1.65</ecNumber>
    </recommendedName>
</protein>
<keyword evidence="9" id="KW-1208">Phospholipid metabolism</keyword>
<evidence type="ECO:0000256" key="4">
    <source>
        <dbReference type="ARBA" id="ARBA00022516"/>
    </source>
</evidence>
<dbReference type="GO" id="GO:0046474">
    <property type="term" value="P:glycerophospholipid biosynthetic process"/>
    <property type="evidence" value="ECO:0007669"/>
    <property type="project" value="UniProtKB-ARBA"/>
</dbReference>
<dbReference type="EC" id="4.1.1.65" evidence="3"/>
<dbReference type="GO" id="GO:0004609">
    <property type="term" value="F:phosphatidylserine decarboxylase activity"/>
    <property type="evidence" value="ECO:0007669"/>
    <property type="project" value="UniProtKB-EC"/>
</dbReference>
<comment type="cofactor">
    <cofactor evidence="1">
        <name>pyruvate</name>
        <dbReference type="ChEBI" id="CHEBI:15361"/>
    </cofactor>
</comment>
<comment type="caution">
    <text evidence="13">The sequence shown here is derived from an EMBL/GenBank/DDBJ whole genome shotgun (WGS) entry which is preliminary data.</text>
</comment>
<evidence type="ECO:0000256" key="8">
    <source>
        <dbReference type="ARBA" id="ARBA00023239"/>
    </source>
</evidence>
<evidence type="ECO:0000256" key="7">
    <source>
        <dbReference type="ARBA" id="ARBA00023209"/>
    </source>
</evidence>
<evidence type="ECO:0000256" key="9">
    <source>
        <dbReference type="ARBA" id="ARBA00023264"/>
    </source>
</evidence>
<dbReference type="NCBIfam" id="TIGR00163">
    <property type="entry name" value="PS_decarb"/>
    <property type="match status" value="1"/>
</dbReference>
<keyword evidence="5" id="KW-0210">Decarboxylase</keyword>
<keyword evidence="6" id="KW-0443">Lipid metabolism</keyword>
<gene>
    <name evidence="13" type="ORF">BG011_002953</name>
</gene>
<dbReference type="InterPro" id="IPR003817">
    <property type="entry name" value="PS_Dcarbxylase"/>
</dbReference>
<keyword evidence="4" id="KW-0444">Lipid biosynthesis</keyword>
<evidence type="ECO:0000256" key="12">
    <source>
        <dbReference type="SAM" id="MobiDB-lite"/>
    </source>
</evidence>
<evidence type="ECO:0000256" key="1">
    <source>
        <dbReference type="ARBA" id="ARBA00001928"/>
    </source>
</evidence>
<evidence type="ECO:0000256" key="10">
    <source>
        <dbReference type="ARBA" id="ARBA00023317"/>
    </source>
</evidence>
<evidence type="ECO:0000313" key="13">
    <source>
        <dbReference type="EMBL" id="KAG0266256.1"/>
    </source>
</evidence>
<keyword evidence="7" id="KW-0594">Phospholipid biosynthesis</keyword>
<evidence type="ECO:0000313" key="14">
    <source>
        <dbReference type="Proteomes" id="UP000726737"/>
    </source>
</evidence>
<evidence type="ECO:0000256" key="2">
    <source>
        <dbReference type="ARBA" id="ARBA00005189"/>
    </source>
</evidence>
<comment type="pathway">
    <text evidence="11">Phospholipid metabolism; phosphatidylethanolamine biosynthesis.</text>
</comment>
<name>A0A9P6QFS8_9FUNG</name>
<feature type="region of interest" description="Disordered" evidence="12">
    <location>
        <begin position="1"/>
        <end position="45"/>
    </location>
</feature>
<dbReference type="InterPro" id="IPR033177">
    <property type="entry name" value="PSD-B"/>
</dbReference>
<feature type="compositionally biased region" description="Basic and acidic residues" evidence="12">
    <location>
        <begin position="9"/>
        <end position="22"/>
    </location>
</feature>
<evidence type="ECO:0000256" key="11">
    <source>
        <dbReference type="ARBA" id="ARBA00024326"/>
    </source>
</evidence>
<feature type="region of interest" description="Disordered" evidence="12">
    <location>
        <begin position="77"/>
        <end position="114"/>
    </location>
</feature>
<evidence type="ECO:0000256" key="5">
    <source>
        <dbReference type="ARBA" id="ARBA00022793"/>
    </source>
</evidence>
<dbReference type="PANTHER" id="PTHR10067:SF17">
    <property type="entry name" value="PHOSPHATIDYLSERINE DECARBOXYLASE PROENZYME 2"/>
    <property type="match status" value="1"/>
</dbReference>
<sequence>MLKSFSTSLKDKLSRRGEEHVKATTTTEISTNDNPPTTALTTTTTDSIVKTTVEDTDSDQDTDFTVAGLAVNDISLSTASSPPAPKATEVTEIPPSSPTKITYDNNEPRPSKEYHGVRKGLQRVLETFTHKETTTTTTIQEQEPGEVTVDIQEVASEVSFTAKTISPASSATSVVSYPGTINAKFVKEQSIKQSMDGLRHALSASIEKSAPAKKSGRLFKGGILTNANSKKWFHAKIPVYFVQKLTSEHRFGNYVITNRKTGAKTWEDMPIYARIGIHLVFACVLDPRLLYTHKIQHLFSAESVRQGKHFNAPESVAQIAYFIKAYKLDLSELLQPDLSQYKSFNDFFYRRLRPDARPIHEKENPNTIVSSADCRLCVFESITAATQVWVKGKSFTIEHLVRDTALAAQFEGGSIALFRLAPQDYHRFHSPVSGRIANDSVKIDGTYFTVNPMAVNNEGLDVFTENVRKVTVIDLEQHGEGENRNEHFDKAVFVSIGALLVGSVVLTGANNAGTKVEKGDELGYFAYGGSTCILLFKAGAVEFDEDLVASSQTGIETLVRMGERIGVRK</sequence>
<keyword evidence="10" id="KW-0670">Pyruvate</keyword>
<dbReference type="Proteomes" id="UP000726737">
    <property type="component" value="Unassembled WGS sequence"/>
</dbReference>
<reference evidence="13" key="1">
    <citation type="journal article" date="2020" name="Fungal Divers.">
        <title>Resolving the Mortierellaceae phylogeny through synthesis of multi-gene phylogenetics and phylogenomics.</title>
        <authorList>
            <person name="Vandepol N."/>
            <person name="Liber J."/>
            <person name="Desiro A."/>
            <person name="Na H."/>
            <person name="Kennedy M."/>
            <person name="Barry K."/>
            <person name="Grigoriev I.V."/>
            <person name="Miller A.N."/>
            <person name="O'Donnell K."/>
            <person name="Stajich J.E."/>
            <person name="Bonito G."/>
        </authorList>
    </citation>
    <scope>NUCLEOTIDE SEQUENCE</scope>
    <source>
        <strain evidence="13">KOD948</strain>
    </source>
</reference>
<feature type="compositionally biased region" description="Low complexity" evidence="12">
    <location>
        <begin position="31"/>
        <end position="45"/>
    </location>
</feature>
<dbReference type="EMBL" id="JAAAJA010000020">
    <property type="protein sequence ID" value="KAG0266256.1"/>
    <property type="molecule type" value="Genomic_DNA"/>
</dbReference>
<organism evidence="13 14">
    <name type="scientific">Mortierella polycephala</name>
    <dbReference type="NCBI Taxonomy" id="41804"/>
    <lineage>
        <taxon>Eukaryota</taxon>
        <taxon>Fungi</taxon>
        <taxon>Fungi incertae sedis</taxon>
        <taxon>Mucoromycota</taxon>
        <taxon>Mortierellomycotina</taxon>
        <taxon>Mortierellomycetes</taxon>
        <taxon>Mortierellales</taxon>
        <taxon>Mortierellaceae</taxon>
        <taxon>Mortierella</taxon>
    </lineage>
</organism>
<dbReference type="AlphaFoldDB" id="A0A9P6QFS8"/>
<dbReference type="PANTHER" id="PTHR10067">
    <property type="entry name" value="PHOSPHATIDYLSERINE DECARBOXYLASE"/>
    <property type="match status" value="1"/>
</dbReference>